<sequence>MAKKTPGEISQASHPSGGQGEFLLYKTEDGRIRMETRLQNETMWLSLGQMAALFDVDKSGISRHLKNIFESGELSRDSVVAKFATTAADGKTYRVEHYNLDAIISVGYRVNSLLGTRFRIWATERIREYIVKGFTMDDERLKRMGGGGYFDELLERIRDIRSSEKVFWRKVLDIYATSCDYDSKSDLSREFFRIIQNKMHWAAHGQTAAEVIHRRADAAQPHMGMTHWMGSRITRGEAEVAKNYLTAEELDLLNRIVTLYLDFAELQALQRKPMTMQDWIGKLDDFLRLSGRDILTHAGKISHDAALQKAREEYEKFRLRQREAPTGVERDFVEAEEEFKRIESSRKGRVE</sequence>
<gene>
    <name evidence="2" type="ORF">BECKDK2373B_GA0170837_10969</name>
</gene>
<organism evidence="2">
    <name type="scientific">Candidatus Kentrum sp. DK</name>
    <dbReference type="NCBI Taxonomy" id="2126562"/>
    <lineage>
        <taxon>Bacteria</taxon>
        <taxon>Pseudomonadati</taxon>
        <taxon>Pseudomonadota</taxon>
        <taxon>Gammaproteobacteria</taxon>
        <taxon>Candidatus Kentrum</taxon>
    </lineage>
</organism>
<reference evidence="2" key="1">
    <citation type="submission" date="2019-02" db="EMBL/GenBank/DDBJ databases">
        <authorList>
            <person name="Gruber-Vodicka R. H."/>
            <person name="Seah K. B. B."/>
        </authorList>
    </citation>
    <scope>NUCLEOTIDE SEQUENCE</scope>
    <source>
        <strain evidence="2">BECK_DK47</strain>
    </source>
</reference>
<dbReference type="PIRSF" id="PIRSF015268">
    <property type="entry name" value="Virulence_RhuM"/>
    <property type="match status" value="1"/>
</dbReference>
<proteinExistence type="predicted"/>
<feature type="region of interest" description="Disordered" evidence="1">
    <location>
        <begin position="1"/>
        <end position="21"/>
    </location>
</feature>
<dbReference type="AlphaFoldDB" id="A0A450T2X9"/>
<accession>A0A450T2X9</accession>
<dbReference type="PANTHER" id="PTHR35810:SF1">
    <property type="entry name" value="CYTOPLASMIC PROTEIN"/>
    <property type="match status" value="1"/>
</dbReference>
<evidence type="ECO:0000313" key="2">
    <source>
        <dbReference type="EMBL" id="VFJ60875.1"/>
    </source>
</evidence>
<protein>
    <submittedName>
        <fullName evidence="2">Uncharacterized conserved protein</fullName>
    </submittedName>
</protein>
<dbReference type="Pfam" id="PF13310">
    <property type="entry name" value="Virulence_RhuM"/>
    <property type="match status" value="1"/>
</dbReference>
<name>A0A450T2X9_9GAMM</name>
<evidence type="ECO:0000256" key="1">
    <source>
        <dbReference type="SAM" id="MobiDB-lite"/>
    </source>
</evidence>
<dbReference type="EMBL" id="CAADEX010000096">
    <property type="protein sequence ID" value="VFJ60875.1"/>
    <property type="molecule type" value="Genomic_DNA"/>
</dbReference>
<dbReference type="InterPro" id="IPR011204">
    <property type="entry name" value="Virulence_RhuM-like"/>
</dbReference>
<dbReference type="PANTHER" id="PTHR35810">
    <property type="entry name" value="CYTOPLASMIC PROTEIN-RELATED"/>
    <property type="match status" value="1"/>
</dbReference>